<evidence type="ECO:0000256" key="3">
    <source>
        <dbReference type="ARBA" id="ARBA00022679"/>
    </source>
</evidence>
<dbReference type="InterPro" id="IPR029044">
    <property type="entry name" value="Nucleotide-diphossugar_trans"/>
</dbReference>
<keyword evidence="4" id="KW-0472">Membrane</keyword>
<dbReference type="SUPFAM" id="SSF53448">
    <property type="entry name" value="Nucleotide-diphospho-sugar transferases"/>
    <property type="match status" value="1"/>
</dbReference>
<feature type="transmembrane region" description="Helical" evidence="4">
    <location>
        <begin position="299"/>
        <end position="318"/>
    </location>
</feature>
<evidence type="ECO:0000256" key="1">
    <source>
        <dbReference type="ARBA" id="ARBA00006739"/>
    </source>
</evidence>
<name>A0ABZ0IIM5_9BACT</name>
<reference evidence="6 7" key="1">
    <citation type="journal article" date="2023" name="Microbiol. Resour. Announc.">
        <title>Complete Genome Sequence of Imperialibacter roseus strain P4T.</title>
        <authorList>
            <person name="Tizabi D.R."/>
            <person name="Bachvaroff T."/>
            <person name="Hill R.T."/>
        </authorList>
    </citation>
    <scope>NUCLEOTIDE SEQUENCE [LARGE SCALE GENOMIC DNA]</scope>
    <source>
        <strain evidence="6 7">P4T</strain>
    </source>
</reference>
<dbReference type="EMBL" id="CP136051">
    <property type="protein sequence ID" value="WOK04328.1"/>
    <property type="molecule type" value="Genomic_DNA"/>
</dbReference>
<feature type="transmembrane region" description="Helical" evidence="4">
    <location>
        <begin position="353"/>
        <end position="372"/>
    </location>
</feature>
<feature type="domain" description="Glycosyltransferase 2-like" evidence="5">
    <location>
        <begin position="53"/>
        <end position="212"/>
    </location>
</feature>
<comment type="similarity">
    <text evidence="1">Belongs to the glycosyltransferase 2 family.</text>
</comment>
<organism evidence="6 7">
    <name type="scientific">Imperialibacter roseus</name>
    <dbReference type="NCBI Taxonomy" id="1324217"/>
    <lineage>
        <taxon>Bacteria</taxon>
        <taxon>Pseudomonadati</taxon>
        <taxon>Bacteroidota</taxon>
        <taxon>Cytophagia</taxon>
        <taxon>Cytophagales</taxon>
        <taxon>Flammeovirgaceae</taxon>
        <taxon>Imperialibacter</taxon>
    </lineage>
</organism>
<dbReference type="Proteomes" id="UP001302349">
    <property type="component" value="Chromosome"/>
</dbReference>
<dbReference type="CDD" id="cd06439">
    <property type="entry name" value="CESA_like_1"/>
    <property type="match status" value="1"/>
</dbReference>
<proteinExistence type="inferred from homology"/>
<dbReference type="Gene3D" id="3.90.550.10">
    <property type="entry name" value="Spore Coat Polysaccharide Biosynthesis Protein SpsA, Chain A"/>
    <property type="match status" value="1"/>
</dbReference>
<feature type="transmembrane region" description="Helical" evidence="4">
    <location>
        <begin position="6"/>
        <end position="30"/>
    </location>
</feature>
<sequence length="392" mass="44044">MEILIILSIVAFSILFYSYLGYGLVLFVLVKFKRLFSPRKEFSTIEWPEVTMLVAAYNEQDCVEDKIRNSLSLSYPSDKIKFLFVTDGSTDKTNEIITKYPAITLEHRPERKGKLAAVERVMKSITSPITIFTDANTLLNKEAVSNMVRHFADPSVGAVAGEKRIEQTNADDASAAGEGIYWKYESKLKQWDSELHSVVGAAGELFAVRTSLYEPVPADTLIEDFVLTMGIAAKGHRVVYEAQSYALETASLSITEEIKRKVRIAAGGLQAVVRMSGLLNPFPNPVLTFQYVSHRALRWTLAPLMLPLLLVTSFMLALQGYLPGTILFVAQIAFYVMAAVGYLLEKRKTRLKILYIPLYFTIMNVSVFRGLWRLMNGKQSAVWEKAQRKLAV</sequence>
<evidence type="ECO:0000256" key="4">
    <source>
        <dbReference type="SAM" id="Phobius"/>
    </source>
</evidence>
<keyword evidence="3" id="KW-0808">Transferase</keyword>
<evidence type="ECO:0000313" key="7">
    <source>
        <dbReference type="Proteomes" id="UP001302349"/>
    </source>
</evidence>
<keyword evidence="7" id="KW-1185">Reference proteome</keyword>
<accession>A0ABZ0IIM5</accession>
<dbReference type="PANTHER" id="PTHR43630:SF1">
    <property type="entry name" value="POLY-BETA-1,6-N-ACETYL-D-GLUCOSAMINE SYNTHASE"/>
    <property type="match status" value="1"/>
</dbReference>
<keyword evidence="2" id="KW-0328">Glycosyltransferase</keyword>
<evidence type="ECO:0000256" key="2">
    <source>
        <dbReference type="ARBA" id="ARBA00022676"/>
    </source>
</evidence>
<dbReference type="PANTHER" id="PTHR43630">
    <property type="entry name" value="POLY-BETA-1,6-N-ACETYL-D-GLUCOSAMINE SYNTHASE"/>
    <property type="match status" value="1"/>
</dbReference>
<keyword evidence="4" id="KW-0812">Transmembrane</keyword>
<feature type="transmembrane region" description="Helical" evidence="4">
    <location>
        <begin position="324"/>
        <end position="344"/>
    </location>
</feature>
<dbReference type="RefSeq" id="WP_317487141.1">
    <property type="nucleotide sequence ID" value="NZ_CP136051.1"/>
</dbReference>
<keyword evidence="4" id="KW-1133">Transmembrane helix</keyword>
<gene>
    <name evidence="6" type="ORF">RT717_14710</name>
</gene>
<evidence type="ECO:0000259" key="5">
    <source>
        <dbReference type="Pfam" id="PF00535"/>
    </source>
</evidence>
<evidence type="ECO:0000313" key="6">
    <source>
        <dbReference type="EMBL" id="WOK04328.1"/>
    </source>
</evidence>
<protein>
    <submittedName>
        <fullName evidence="6">Glycosyltransferase family 2 protein</fullName>
    </submittedName>
</protein>
<dbReference type="InterPro" id="IPR001173">
    <property type="entry name" value="Glyco_trans_2-like"/>
</dbReference>
<dbReference type="Pfam" id="PF00535">
    <property type="entry name" value="Glycos_transf_2"/>
    <property type="match status" value="1"/>
</dbReference>